<accession>A0AAV3RVP5</accession>
<evidence type="ECO:0000256" key="1">
    <source>
        <dbReference type="SAM" id="MobiDB-lite"/>
    </source>
</evidence>
<protein>
    <submittedName>
        <fullName evidence="2">Uncharacterized protein</fullName>
    </submittedName>
</protein>
<evidence type="ECO:0000313" key="2">
    <source>
        <dbReference type="EMBL" id="GAA0185024.1"/>
    </source>
</evidence>
<reference evidence="2 3" key="1">
    <citation type="submission" date="2024-01" db="EMBL/GenBank/DDBJ databases">
        <title>The complete chloroplast genome sequence of Lithospermum erythrorhizon: insights into the phylogenetic relationship among Boraginaceae species and the maternal lineages of purple gromwells.</title>
        <authorList>
            <person name="Okada T."/>
            <person name="Watanabe K."/>
        </authorList>
    </citation>
    <scope>NUCLEOTIDE SEQUENCE [LARGE SCALE GENOMIC DNA]</scope>
</reference>
<proteinExistence type="predicted"/>
<name>A0AAV3RVP5_LITER</name>
<dbReference type="EMBL" id="BAABME010012359">
    <property type="protein sequence ID" value="GAA0185024.1"/>
    <property type="molecule type" value="Genomic_DNA"/>
</dbReference>
<keyword evidence="3" id="KW-1185">Reference proteome</keyword>
<feature type="region of interest" description="Disordered" evidence="1">
    <location>
        <begin position="17"/>
        <end position="111"/>
    </location>
</feature>
<dbReference type="AlphaFoldDB" id="A0AAV3RVP5"/>
<dbReference type="Proteomes" id="UP001454036">
    <property type="component" value="Unassembled WGS sequence"/>
</dbReference>
<gene>
    <name evidence="2" type="ORF">LIER_32312</name>
</gene>
<comment type="caution">
    <text evidence="2">The sequence shown here is derived from an EMBL/GenBank/DDBJ whole genome shotgun (WGS) entry which is preliminary data.</text>
</comment>
<organism evidence="2 3">
    <name type="scientific">Lithospermum erythrorhizon</name>
    <name type="common">Purple gromwell</name>
    <name type="synonym">Lithospermum officinale var. erythrorhizon</name>
    <dbReference type="NCBI Taxonomy" id="34254"/>
    <lineage>
        <taxon>Eukaryota</taxon>
        <taxon>Viridiplantae</taxon>
        <taxon>Streptophyta</taxon>
        <taxon>Embryophyta</taxon>
        <taxon>Tracheophyta</taxon>
        <taxon>Spermatophyta</taxon>
        <taxon>Magnoliopsida</taxon>
        <taxon>eudicotyledons</taxon>
        <taxon>Gunneridae</taxon>
        <taxon>Pentapetalae</taxon>
        <taxon>asterids</taxon>
        <taxon>lamiids</taxon>
        <taxon>Boraginales</taxon>
        <taxon>Boraginaceae</taxon>
        <taxon>Boraginoideae</taxon>
        <taxon>Lithospermeae</taxon>
        <taxon>Lithospermum</taxon>
    </lineage>
</organism>
<sequence length="249" mass="27101">MDDSALGQPALRECSATLVLETEDHGEVGATTPLAANPSPLPTPLTQAVQAPTSPLPPTTSKPSASKKSKGSSPASPRSTHSQRISEKAPNIVLHPPRGCSSYEESSGSTSHIPQLEWELEDLRKHKAQEEGTLRRRLKNLAGVYDSRKERYAASVRKKDTLRAKLEGVEESRAQVRTMEANLEDTEGHRGMLQGSDAGRELLAQSFNQAMTRTLRVMQDKLEEVGLDVSSSFWDVVRDDVPPPDPSAS</sequence>
<feature type="compositionally biased region" description="Low complexity" evidence="1">
    <location>
        <begin position="101"/>
        <end position="111"/>
    </location>
</feature>
<feature type="compositionally biased region" description="Low complexity" evidence="1">
    <location>
        <begin position="71"/>
        <end position="80"/>
    </location>
</feature>
<evidence type="ECO:0000313" key="3">
    <source>
        <dbReference type="Proteomes" id="UP001454036"/>
    </source>
</evidence>